<name>A0ABQ9TBZ0_SAGOE</name>
<dbReference type="EMBL" id="JASSZA010000043">
    <property type="protein sequence ID" value="KAK2082272.1"/>
    <property type="molecule type" value="Genomic_DNA"/>
</dbReference>
<feature type="non-terminal residue" evidence="1">
    <location>
        <position position="1"/>
    </location>
</feature>
<comment type="caution">
    <text evidence="1">The sequence shown here is derived from an EMBL/GenBank/DDBJ whole genome shotgun (WGS) entry which is preliminary data.</text>
</comment>
<evidence type="ECO:0000313" key="2">
    <source>
        <dbReference type="Proteomes" id="UP001266305"/>
    </source>
</evidence>
<dbReference type="Proteomes" id="UP001266305">
    <property type="component" value="Unassembled WGS sequence"/>
</dbReference>
<evidence type="ECO:0000313" key="1">
    <source>
        <dbReference type="EMBL" id="KAK2082272.1"/>
    </source>
</evidence>
<gene>
    <name evidence="1" type="ORF">P7K49_039497</name>
</gene>
<protein>
    <submittedName>
        <fullName evidence="1">Uncharacterized protein</fullName>
    </submittedName>
</protein>
<proteinExistence type="predicted"/>
<accession>A0ABQ9TBZ0</accession>
<reference evidence="1 2" key="1">
    <citation type="submission" date="2023-05" db="EMBL/GenBank/DDBJ databases">
        <title>B98-5 Cell Line De Novo Hybrid Assembly: An Optical Mapping Approach.</title>
        <authorList>
            <person name="Kananen K."/>
            <person name="Auerbach J.A."/>
            <person name="Kautto E."/>
            <person name="Blachly J.S."/>
        </authorList>
    </citation>
    <scope>NUCLEOTIDE SEQUENCE [LARGE SCALE GENOMIC DNA]</scope>
    <source>
        <strain evidence="1">B95-8</strain>
        <tissue evidence="1">Cell line</tissue>
    </source>
</reference>
<organism evidence="1 2">
    <name type="scientific">Saguinus oedipus</name>
    <name type="common">Cotton-top tamarin</name>
    <name type="synonym">Oedipomidas oedipus</name>
    <dbReference type="NCBI Taxonomy" id="9490"/>
    <lineage>
        <taxon>Eukaryota</taxon>
        <taxon>Metazoa</taxon>
        <taxon>Chordata</taxon>
        <taxon>Craniata</taxon>
        <taxon>Vertebrata</taxon>
        <taxon>Euteleostomi</taxon>
        <taxon>Mammalia</taxon>
        <taxon>Eutheria</taxon>
        <taxon>Euarchontoglires</taxon>
        <taxon>Primates</taxon>
        <taxon>Haplorrhini</taxon>
        <taxon>Platyrrhini</taxon>
        <taxon>Cebidae</taxon>
        <taxon>Callitrichinae</taxon>
        <taxon>Saguinus</taxon>
    </lineage>
</organism>
<sequence>IESMTTGPQFHVWGFMDNHLDHMRTMLTCPTGCPGFWKEEASISPCQPCISPSTMGSCCIRQVGVMLDDRGLCLQEGLSMGAMVELQGTLQAMVGDGGATGPIILAGGWSSTLASLFRFSSH</sequence>
<keyword evidence="2" id="KW-1185">Reference proteome</keyword>